<dbReference type="Proteomes" id="UP000199533">
    <property type="component" value="Unassembled WGS sequence"/>
</dbReference>
<organism evidence="1 2">
    <name type="scientific">Nitrosomonas aestuarii</name>
    <dbReference type="NCBI Taxonomy" id="52441"/>
    <lineage>
        <taxon>Bacteria</taxon>
        <taxon>Pseudomonadati</taxon>
        <taxon>Pseudomonadota</taxon>
        <taxon>Betaproteobacteria</taxon>
        <taxon>Nitrosomonadales</taxon>
        <taxon>Nitrosomonadaceae</taxon>
        <taxon>Nitrosomonas</taxon>
    </lineage>
</organism>
<accession>A0A1I4GL70</accession>
<reference evidence="2" key="1">
    <citation type="submission" date="2016-10" db="EMBL/GenBank/DDBJ databases">
        <authorList>
            <person name="Varghese N."/>
            <person name="Submissions S."/>
        </authorList>
    </citation>
    <scope>NUCLEOTIDE SEQUENCE [LARGE SCALE GENOMIC DNA]</scope>
    <source>
        <strain evidence="2">Nm69</strain>
    </source>
</reference>
<dbReference type="STRING" id="52441.SAMN05216302_10583"/>
<name>A0A1I4GL70_9PROT</name>
<dbReference type="OrthoDB" id="428665at2"/>
<proteinExistence type="predicted"/>
<evidence type="ECO:0000313" key="1">
    <source>
        <dbReference type="EMBL" id="SFL30814.1"/>
    </source>
</evidence>
<sequence>MIGSGGSVAKMAKRDGTSLNQFIAMAVAVAVAVAVAEKVSALETEDFFKGRAKQANLKSFEDILFRPDGETPREGDELGK</sequence>
<gene>
    <name evidence="1" type="ORF">SAMN05216302_10583</name>
</gene>
<dbReference type="AlphaFoldDB" id="A0A1I4GL70"/>
<dbReference type="EMBL" id="FOSP01000058">
    <property type="protein sequence ID" value="SFL30814.1"/>
    <property type="molecule type" value="Genomic_DNA"/>
</dbReference>
<keyword evidence="2" id="KW-1185">Reference proteome</keyword>
<protein>
    <submittedName>
        <fullName evidence="1">Uncharacterized protein</fullName>
    </submittedName>
</protein>
<evidence type="ECO:0000313" key="2">
    <source>
        <dbReference type="Proteomes" id="UP000199533"/>
    </source>
</evidence>